<reference evidence="2 3" key="1">
    <citation type="submission" date="2023-03" db="EMBL/GenBank/DDBJ databases">
        <title>Mating type loci evolution in Malassezia.</title>
        <authorList>
            <person name="Coelho M.A."/>
        </authorList>
    </citation>
    <scope>NUCLEOTIDE SEQUENCE [LARGE SCALE GENOMIC DNA]</scope>
    <source>
        <strain evidence="2 3">CBS 9725</strain>
    </source>
</reference>
<gene>
    <name evidence="2" type="ORF">MYAM1_000934</name>
</gene>
<sequence>MTDAGHRPLTGGSRIARGDAQVQQVGSILTVVSLVFFVVSLLASLSGVPNSGTPTTTAFASSMDGCNPFAKPGYLEHDPYPIWRPFDETCEPPRLFAHLLSSLPTASAGPLSNFRSAGVTTQARQELERVIQNRTVLLVGDTIDRSMVQNLCTVLGLSSVSVTADHAFGDALKNVESTTAPGDTLLADYCYVEQYDTLFTSFYHYGIETSDVWHKQPTYYPPQRFETRVEELLGPYLQVLSDSRTSTSLPPRRKGIDLAIFSSGLWDLATWAMEDVQMGVASSQDLTSQRIKNWRSRTVDMLASLRSKVGKARIAWRSIPYPAAGAHGSVRSLLSSNKASFKPTDESNERPFVYANRVSQLNNARTASLSLQGADSVRGTLGQVWTPSSHPTIGDIPLAEMTLGQQTSGPHGVLGTTLNPDAMLFWDAVLLELKIALA</sequence>
<proteinExistence type="predicted"/>
<dbReference type="EMBL" id="CP119943">
    <property type="protein sequence ID" value="WFC98209.1"/>
    <property type="molecule type" value="Genomic_DNA"/>
</dbReference>
<protein>
    <submittedName>
        <fullName evidence="2">Uncharacterized protein</fullName>
    </submittedName>
</protein>
<dbReference type="Proteomes" id="UP001219567">
    <property type="component" value="Chromosome 1"/>
</dbReference>
<evidence type="ECO:0000313" key="3">
    <source>
        <dbReference type="Proteomes" id="UP001219567"/>
    </source>
</evidence>
<keyword evidence="1" id="KW-1133">Transmembrane helix</keyword>
<evidence type="ECO:0000256" key="1">
    <source>
        <dbReference type="SAM" id="Phobius"/>
    </source>
</evidence>
<accession>A0AAJ5YPN9</accession>
<keyword evidence="1" id="KW-0812">Transmembrane</keyword>
<evidence type="ECO:0000313" key="2">
    <source>
        <dbReference type="EMBL" id="WFC98209.1"/>
    </source>
</evidence>
<name>A0AAJ5YPN9_9BASI</name>
<organism evidence="2 3">
    <name type="scientific">Malassezia yamatoensis</name>
    <dbReference type="NCBI Taxonomy" id="253288"/>
    <lineage>
        <taxon>Eukaryota</taxon>
        <taxon>Fungi</taxon>
        <taxon>Dikarya</taxon>
        <taxon>Basidiomycota</taxon>
        <taxon>Ustilaginomycotina</taxon>
        <taxon>Malasseziomycetes</taxon>
        <taxon>Malasseziales</taxon>
        <taxon>Malasseziaceae</taxon>
        <taxon>Malassezia</taxon>
    </lineage>
</organism>
<keyword evidence="1" id="KW-0472">Membrane</keyword>
<dbReference type="AlphaFoldDB" id="A0AAJ5YPN9"/>
<keyword evidence="3" id="KW-1185">Reference proteome</keyword>
<feature type="transmembrane region" description="Helical" evidence="1">
    <location>
        <begin position="25"/>
        <end position="45"/>
    </location>
</feature>